<keyword evidence="1" id="KW-0472">Membrane</keyword>
<protein>
    <submittedName>
        <fullName evidence="2">Uncharacterized protein</fullName>
    </submittedName>
</protein>
<keyword evidence="1" id="KW-0812">Transmembrane</keyword>
<feature type="transmembrane region" description="Helical" evidence="1">
    <location>
        <begin position="78"/>
        <end position="100"/>
    </location>
</feature>
<keyword evidence="1" id="KW-1133">Transmembrane helix</keyword>
<evidence type="ECO:0000313" key="3">
    <source>
        <dbReference type="Proteomes" id="UP001164746"/>
    </source>
</evidence>
<organism evidence="2 3">
    <name type="scientific">Mya arenaria</name>
    <name type="common">Soft-shell clam</name>
    <dbReference type="NCBI Taxonomy" id="6604"/>
    <lineage>
        <taxon>Eukaryota</taxon>
        <taxon>Metazoa</taxon>
        <taxon>Spiralia</taxon>
        <taxon>Lophotrochozoa</taxon>
        <taxon>Mollusca</taxon>
        <taxon>Bivalvia</taxon>
        <taxon>Autobranchia</taxon>
        <taxon>Heteroconchia</taxon>
        <taxon>Euheterodonta</taxon>
        <taxon>Imparidentia</taxon>
        <taxon>Neoheterodontei</taxon>
        <taxon>Myida</taxon>
        <taxon>Myoidea</taxon>
        <taxon>Myidae</taxon>
        <taxon>Mya</taxon>
    </lineage>
</organism>
<feature type="transmembrane region" description="Helical" evidence="1">
    <location>
        <begin position="34"/>
        <end position="58"/>
    </location>
</feature>
<gene>
    <name evidence="2" type="ORF">MAR_031591</name>
</gene>
<evidence type="ECO:0000256" key="1">
    <source>
        <dbReference type="SAM" id="Phobius"/>
    </source>
</evidence>
<accession>A0ABY7F5X1</accession>
<reference evidence="2" key="1">
    <citation type="submission" date="2022-11" db="EMBL/GenBank/DDBJ databases">
        <title>Centuries of genome instability and evolution in soft-shell clam transmissible cancer (bioRxiv).</title>
        <authorList>
            <person name="Hart S.F.M."/>
            <person name="Yonemitsu M.A."/>
            <person name="Giersch R.M."/>
            <person name="Beal B.F."/>
            <person name="Arriagada G."/>
            <person name="Davis B.W."/>
            <person name="Ostrander E.A."/>
            <person name="Goff S.P."/>
            <person name="Metzger M.J."/>
        </authorList>
    </citation>
    <scope>NUCLEOTIDE SEQUENCE</scope>
    <source>
        <strain evidence="2">MELC-2E11</strain>
        <tissue evidence="2">Siphon/mantle</tissue>
    </source>
</reference>
<dbReference type="EMBL" id="CP111021">
    <property type="protein sequence ID" value="WAR16997.1"/>
    <property type="molecule type" value="Genomic_DNA"/>
</dbReference>
<keyword evidence="3" id="KW-1185">Reference proteome</keyword>
<proteinExistence type="predicted"/>
<evidence type="ECO:0000313" key="2">
    <source>
        <dbReference type="EMBL" id="WAR16997.1"/>
    </source>
</evidence>
<name>A0ABY7F5X1_MYAAR</name>
<dbReference type="Proteomes" id="UP001164746">
    <property type="component" value="Chromosome 10"/>
</dbReference>
<sequence length="138" mass="15267">MKPGHSAVPYKELDTKEIENGDKKSLQASFVRRSAIMVACLALQFIAVGYGYGLSVMYVEIIRVFDAPRSEAALTQSLYFGIMTGGGPIEAWFLVDLMVIRGFEREQGSLFVSINGFANFLGRGLGGILRMFCQHFTK</sequence>